<evidence type="ECO:0000256" key="5">
    <source>
        <dbReference type="ARBA" id="ARBA00022801"/>
    </source>
</evidence>
<evidence type="ECO:0000256" key="9">
    <source>
        <dbReference type="ARBA" id="ARBA00049893"/>
    </source>
</evidence>
<comment type="catalytic activity">
    <reaction evidence="7">
        <text>adenosine + H2O + H(+) = inosine + NH4(+)</text>
        <dbReference type="Rhea" id="RHEA:24408"/>
        <dbReference type="ChEBI" id="CHEBI:15377"/>
        <dbReference type="ChEBI" id="CHEBI:15378"/>
        <dbReference type="ChEBI" id="CHEBI:16335"/>
        <dbReference type="ChEBI" id="CHEBI:17596"/>
        <dbReference type="ChEBI" id="CHEBI:28938"/>
        <dbReference type="EC" id="3.5.4.4"/>
    </reaction>
    <physiologicalReaction direction="left-to-right" evidence="7">
        <dbReference type="Rhea" id="RHEA:24409"/>
    </physiologicalReaction>
</comment>
<keyword evidence="5" id="KW-0378">Hydrolase</keyword>
<dbReference type="CDD" id="cd16833">
    <property type="entry name" value="YfiH"/>
    <property type="match status" value="1"/>
</dbReference>
<comment type="caution">
    <text evidence="11">The sequence shown here is derived from an EMBL/GenBank/DDBJ whole genome shotgun (WGS) entry which is preliminary data.</text>
</comment>
<dbReference type="GO" id="GO:0005507">
    <property type="term" value="F:copper ion binding"/>
    <property type="evidence" value="ECO:0007669"/>
    <property type="project" value="TreeGrafter"/>
</dbReference>
<dbReference type="Proteomes" id="UP000823847">
    <property type="component" value="Unassembled WGS sequence"/>
</dbReference>
<proteinExistence type="inferred from homology"/>
<evidence type="ECO:0000256" key="8">
    <source>
        <dbReference type="ARBA" id="ARBA00048968"/>
    </source>
</evidence>
<evidence type="ECO:0000256" key="6">
    <source>
        <dbReference type="ARBA" id="ARBA00022833"/>
    </source>
</evidence>
<keyword evidence="6" id="KW-0862">Zinc</keyword>
<dbReference type="PANTHER" id="PTHR30616">
    <property type="entry name" value="UNCHARACTERIZED PROTEIN YFIH"/>
    <property type="match status" value="1"/>
</dbReference>
<dbReference type="GO" id="GO:0016787">
    <property type="term" value="F:hydrolase activity"/>
    <property type="evidence" value="ECO:0007669"/>
    <property type="project" value="UniProtKB-KW"/>
</dbReference>
<dbReference type="InterPro" id="IPR038371">
    <property type="entry name" value="Cu_polyphenol_OxRdtase_sf"/>
</dbReference>
<evidence type="ECO:0000313" key="12">
    <source>
        <dbReference type="Proteomes" id="UP000823847"/>
    </source>
</evidence>
<dbReference type="Pfam" id="PF02578">
    <property type="entry name" value="Cu-oxidase_4"/>
    <property type="match status" value="1"/>
</dbReference>
<name>A0A9D1XSN7_9BACT</name>
<keyword evidence="4" id="KW-0479">Metal-binding</keyword>
<keyword evidence="3" id="KW-0808">Transferase</keyword>
<evidence type="ECO:0000256" key="10">
    <source>
        <dbReference type="RuleBase" id="RU361274"/>
    </source>
</evidence>
<evidence type="ECO:0000313" key="11">
    <source>
        <dbReference type="EMBL" id="HIX86956.1"/>
    </source>
</evidence>
<evidence type="ECO:0000256" key="1">
    <source>
        <dbReference type="ARBA" id="ARBA00000553"/>
    </source>
</evidence>
<dbReference type="Gene3D" id="3.60.140.10">
    <property type="entry name" value="CNF1/YfiH-like putative cysteine hydrolases"/>
    <property type="match status" value="1"/>
</dbReference>
<dbReference type="InterPro" id="IPR003730">
    <property type="entry name" value="Cu_polyphenol_OxRdtase"/>
</dbReference>
<gene>
    <name evidence="11" type="primary">pgeF</name>
    <name evidence="11" type="ORF">H9848_10185</name>
</gene>
<reference evidence="11" key="2">
    <citation type="submission" date="2021-04" db="EMBL/GenBank/DDBJ databases">
        <authorList>
            <person name="Gilroy R."/>
        </authorList>
    </citation>
    <scope>NUCLEOTIDE SEQUENCE</scope>
    <source>
        <strain evidence="11">ChiHecec2B26-12326</strain>
    </source>
</reference>
<comment type="similarity">
    <text evidence="2 10">Belongs to the purine nucleoside phosphorylase YfiH/LACC1 family.</text>
</comment>
<dbReference type="NCBIfam" id="TIGR00726">
    <property type="entry name" value="peptidoglycan editing factor PgeF"/>
    <property type="match status" value="1"/>
</dbReference>
<organism evidence="11 12">
    <name type="scientific">Candidatus Parabacteroides intestinigallinarum</name>
    <dbReference type="NCBI Taxonomy" id="2838722"/>
    <lineage>
        <taxon>Bacteria</taxon>
        <taxon>Pseudomonadati</taxon>
        <taxon>Bacteroidota</taxon>
        <taxon>Bacteroidia</taxon>
        <taxon>Bacteroidales</taxon>
        <taxon>Tannerellaceae</taxon>
        <taxon>Parabacteroides</taxon>
    </lineage>
</organism>
<comment type="catalytic activity">
    <reaction evidence="1">
        <text>inosine + phosphate = alpha-D-ribose 1-phosphate + hypoxanthine</text>
        <dbReference type="Rhea" id="RHEA:27646"/>
        <dbReference type="ChEBI" id="CHEBI:17368"/>
        <dbReference type="ChEBI" id="CHEBI:17596"/>
        <dbReference type="ChEBI" id="CHEBI:43474"/>
        <dbReference type="ChEBI" id="CHEBI:57720"/>
        <dbReference type="EC" id="2.4.2.1"/>
    </reaction>
    <physiologicalReaction direction="left-to-right" evidence="1">
        <dbReference type="Rhea" id="RHEA:27647"/>
    </physiologicalReaction>
</comment>
<reference evidence="11" key="1">
    <citation type="journal article" date="2021" name="PeerJ">
        <title>Extensive microbial diversity within the chicken gut microbiome revealed by metagenomics and culture.</title>
        <authorList>
            <person name="Gilroy R."/>
            <person name="Ravi A."/>
            <person name="Getino M."/>
            <person name="Pursley I."/>
            <person name="Horton D.L."/>
            <person name="Alikhan N.F."/>
            <person name="Baker D."/>
            <person name="Gharbi K."/>
            <person name="Hall N."/>
            <person name="Watson M."/>
            <person name="Adriaenssens E.M."/>
            <person name="Foster-Nyarko E."/>
            <person name="Jarju S."/>
            <person name="Secka A."/>
            <person name="Antonio M."/>
            <person name="Oren A."/>
            <person name="Chaudhuri R.R."/>
            <person name="La Ragione R."/>
            <person name="Hildebrand F."/>
            <person name="Pallen M.J."/>
        </authorList>
    </citation>
    <scope>NUCLEOTIDE SEQUENCE</scope>
    <source>
        <strain evidence="11">ChiHecec2B26-12326</strain>
    </source>
</reference>
<evidence type="ECO:0000256" key="2">
    <source>
        <dbReference type="ARBA" id="ARBA00007353"/>
    </source>
</evidence>
<dbReference type="PANTHER" id="PTHR30616:SF2">
    <property type="entry name" value="PURINE NUCLEOSIDE PHOSPHORYLASE LACC1"/>
    <property type="match status" value="1"/>
</dbReference>
<dbReference type="GO" id="GO:0017061">
    <property type="term" value="F:S-methyl-5-thioadenosine phosphorylase activity"/>
    <property type="evidence" value="ECO:0007669"/>
    <property type="project" value="UniProtKB-EC"/>
</dbReference>
<evidence type="ECO:0000256" key="3">
    <source>
        <dbReference type="ARBA" id="ARBA00022679"/>
    </source>
</evidence>
<evidence type="ECO:0000256" key="7">
    <source>
        <dbReference type="ARBA" id="ARBA00047989"/>
    </source>
</evidence>
<dbReference type="AlphaFoldDB" id="A0A9D1XSN7"/>
<sequence length="280" mass="31095">MRRTIESNQIEVSRFPGWDGYRDISHFVTTRHGGVSRGAFATLNLGIHTPDNPESVRKNITLLAGAIGIAPERIYMPRQTHGDRIRAIDATFLSWDAFRQREYLEGVDALMTEVPGVCVSVSTADCVPILLYDPVRRVVGAVHAGWRGTVLRVARKAIEGMMERYACDPADICAGIGPSISKAAFEVGEEVVLAFLKAGFPLERWLSRSPVTGKAHIDLWGINRFLLEEIGVSPNHIEVAGICTYEHHADYFSARRLGVASGRMLSGIFLRENRMENNIY</sequence>
<protein>
    <recommendedName>
        <fullName evidence="10">Purine nucleoside phosphorylase</fullName>
    </recommendedName>
</protein>
<comment type="catalytic activity">
    <reaction evidence="9">
        <text>S-methyl-5'-thioadenosine + phosphate = 5-(methylsulfanyl)-alpha-D-ribose 1-phosphate + adenine</text>
        <dbReference type="Rhea" id="RHEA:11852"/>
        <dbReference type="ChEBI" id="CHEBI:16708"/>
        <dbReference type="ChEBI" id="CHEBI:17509"/>
        <dbReference type="ChEBI" id="CHEBI:43474"/>
        <dbReference type="ChEBI" id="CHEBI:58533"/>
        <dbReference type="EC" id="2.4.2.28"/>
    </reaction>
    <physiologicalReaction direction="left-to-right" evidence="9">
        <dbReference type="Rhea" id="RHEA:11853"/>
    </physiologicalReaction>
</comment>
<comment type="catalytic activity">
    <reaction evidence="8">
        <text>adenosine + phosphate = alpha-D-ribose 1-phosphate + adenine</text>
        <dbReference type="Rhea" id="RHEA:27642"/>
        <dbReference type="ChEBI" id="CHEBI:16335"/>
        <dbReference type="ChEBI" id="CHEBI:16708"/>
        <dbReference type="ChEBI" id="CHEBI:43474"/>
        <dbReference type="ChEBI" id="CHEBI:57720"/>
        <dbReference type="EC" id="2.4.2.1"/>
    </reaction>
    <physiologicalReaction direction="left-to-right" evidence="8">
        <dbReference type="Rhea" id="RHEA:27643"/>
    </physiologicalReaction>
</comment>
<evidence type="ECO:0000256" key="4">
    <source>
        <dbReference type="ARBA" id="ARBA00022723"/>
    </source>
</evidence>
<dbReference type="InterPro" id="IPR011324">
    <property type="entry name" value="Cytotoxic_necrot_fac-like_cat"/>
</dbReference>
<dbReference type="EMBL" id="DXEN01000076">
    <property type="protein sequence ID" value="HIX86956.1"/>
    <property type="molecule type" value="Genomic_DNA"/>
</dbReference>
<accession>A0A9D1XSN7</accession>
<dbReference type="SUPFAM" id="SSF64438">
    <property type="entry name" value="CNF1/YfiH-like putative cysteine hydrolases"/>
    <property type="match status" value="1"/>
</dbReference>